<evidence type="ECO:0000256" key="4">
    <source>
        <dbReference type="ARBA" id="ARBA00022729"/>
    </source>
</evidence>
<dbReference type="PANTHER" id="PTHR11452:SF75">
    <property type="entry name" value="ALPHA-GALACTOSIDASE MEL1"/>
    <property type="match status" value="1"/>
</dbReference>
<dbReference type="SUPFAM" id="SSF51445">
    <property type="entry name" value="(Trans)glycosidases"/>
    <property type="match status" value="1"/>
</dbReference>
<sequence length="394" mass="45320">MKKAILNLVVVLFSLSHFAQKFENLAKTPPMGWNSWNKYGCDVDEKLIMKMADEIVNSGMQEVGYEYVVIDDCWQVGRSEDGEIIVDKERFPSGMKKLADYIHSKGLKFGIYSCAGTETCQERPGSRGYEFQDARTYARWEVDFLKHDWCNTSTQNAQASYSIMRDALFAAGRPIVFSICEWGKSEPWEWGKDVGHLWRTTGDIRDSWESMISIVDKEKDLFKFAEPGSWNDPDMLEVGNGGMTTEEYKTHFSLWCMLAAPLMAGNDLSDMTKETKEILMNRDLIAINQDVLGKQGFVYRDNGDYQIWIKQLDNKEKAVCLLNRSDEVKKVQVDFNLLLKANSSIGWRTYIDPYELKDYSVRDLWEHKSVNIGDGTIFLTIPPHAVKVFKFVRN</sequence>
<dbReference type="EC" id="3.2.1.22" evidence="3 8"/>
<evidence type="ECO:0000313" key="12">
    <source>
        <dbReference type="Proteomes" id="UP000602057"/>
    </source>
</evidence>
<keyword evidence="12" id="KW-1185">Reference proteome</keyword>
<keyword evidence="4 9" id="KW-0732">Signal</keyword>
<name>A0A8J6QR20_9FLAO</name>
<evidence type="ECO:0000256" key="6">
    <source>
        <dbReference type="ARBA" id="ARBA00023157"/>
    </source>
</evidence>
<evidence type="ECO:0000256" key="7">
    <source>
        <dbReference type="ARBA" id="ARBA00023295"/>
    </source>
</evidence>
<evidence type="ECO:0000313" key="11">
    <source>
        <dbReference type="EMBL" id="MBD0834759.1"/>
    </source>
</evidence>
<dbReference type="EMBL" id="JACVXC010000001">
    <property type="protein sequence ID" value="MBD0834759.1"/>
    <property type="molecule type" value="Genomic_DNA"/>
</dbReference>
<feature type="domain" description="Alpha galactosidase C-terminal" evidence="10">
    <location>
        <begin position="303"/>
        <end position="391"/>
    </location>
</feature>
<evidence type="ECO:0000259" key="10">
    <source>
        <dbReference type="Pfam" id="PF17801"/>
    </source>
</evidence>
<dbReference type="InterPro" id="IPR041233">
    <property type="entry name" value="Melibiase_C"/>
</dbReference>
<dbReference type="InterPro" id="IPR017853">
    <property type="entry name" value="GH"/>
</dbReference>
<dbReference type="Gene3D" id="2.60.40.1180">
    <property type="entry name" value="Golgi alpha-mannosidase II"/>
    <property type="match status" value="1"/>
</dbReference>
<dbReference type="Proteomes" id="UP000602057">
    <property type="component" value="Unassembled WGS sequence"/>
</dbReference>
<dbReference type="CDD" id="cd14792">
    <property type="entry name" value="GH27"/>
    <property type="match status" value="1"/>
</dbReference>
<evidence type="ECO:0000256" key="1">
    <source>
        <dbReference type="ARBA" id="ARBA00001255"/>
    </source>
</evidence>
<keyword evidence="6 8" id="KW-1015">Disulfide bond</keyword>
<protein>
    <recommendedName>
        <fullName evidence="3 8">Alpha-galactosidase</fullName>
        <ecNumber evidence="3 8">3.2.1.22</ecNumber>
    </recommendedName>
    <alternativeName>
        <fullName evidence="8">Melibiase</fullName>
    </alternativeName>
</protein>
<dbReference type="Pfam" id="PF17801">
    <property type="entry name" value="Melibiase_C"/>
    <property type="match status" value="1"/>
</dbReference>
<dbReference type="GO" id="GO:0016052">
    <property type="term" value="P:carbohydrate catabolic process"/>
    <property type="evidence" value="ECO:0007669"/>
    <property type="project" value="UniProtKB-ARBA"/>
</dbReference>
<comment type="similarity">
    <text evidence="2 8">Belongs to the glycosyl hydrolase 27 family.</text>
</comment>
<dbReference type="Pfam" id="PF16499">
    <property type="entry name" value="Melibiase_2"/>
    <property type="match status" value="1"/>
</dbReference>
<dbReference type="InterPro" id="IPR013785">
    <property type="entry name" value="Aldolase_TIM"/>
</dbReference>
<dbReference type="InterPro" id="IPR002241">
    <property type="entry name" value="Glyco_hydro_27"/>
</dbReference>
<organism evidence="11 12">
    <name type="scientific">Aestuariibaculum suncheonense</name>
    <dbReference type="NCBI Taxonomy" id="1028745"/>
    <lineage>
        <taxon>Bacteria</taxon>
        <taxon>Pseudomonadati</taxon>
        <taxon>Bacteroidota</taxon>
        <taxon>Flavobacteriia</taxon>
        <taxon>Flavobacteriales</taxon>
        <taxon>Flavobacteriaceae</taxon>
    </lineage>
</organism>
<evidence type="ECO:0000256" key="3">
    <source>
        <dbReference type="ARBA" id="ARBA00012755"/>
    </source>
</evidence>
<dbReference type="InterPro" id="IPR000111">
    <property type="entry name" value="Glyco_hydro_27/36_CS"/>
</dbReference>
<evidence type="ECO:0000256" key="5">
    <source>
        <dbReference type="ARBA" id="ARBA00022801"/>
    </source>
</evidence>
<evidence type="ECO:0000256" key="2">
    <source>
        <dbReference type="ARBA" id="ARBA00009743"/>
    </source>
</evidence>
<comment type="caution">
    <text evidence="11">The sequence shown here is derived from an EMBL/GenBank/DDBJ whole genome shotgun (WGS) entry which is preliminary data.</text>
</comment>
<dbReference type="FunFam" id="3.20.20.70:FF:000202">
    <property type="entry name" value="Alpha-galactosidase"/>
    <property type="match status" value="1"/>
</dbReference>
<reference evidence="11" key="2">
    <citation type="submission" date="2020-09" db="EMBL/GenBank/DDBJ databases">
        <authorList>
            <person name="Wu Z."/>
        </authorList>
    </citation>
    <scope>NUCLEOTIDE SEQUENCE</scope>
    <source>
        <strain evidence="11">SC17</strain>
    </source>
</reference>
<feature type="chain" id="PRO_5035192223" description="Alpha-galactosidase" evidence="9">
    <location>
        <begin position="20"/>
        <end position="394"/>
    </location>
</feature>
<evidence type="ECO:0000256" key="8">
    <source>
        <dbReference type="RuleBase" id="RU361168"/>
    </source>
</evidence>
<proteinExistence type="inferred from homology"/>
<dbReference type="RefSeq" id="WP_188215217.1">
    <property type="nucleotide sequence ID" value="NZ_BAABGH010000004.1"/>
</dbReference>
<dbReference type="PANTHER" id="PTHR11452">
    <property type="entry name" value="ALPHA-GALACTOSIDASE/ALPHA-N-ACETYLGALACTOSAMINIDASE"/>
    <property type="match status" value="1"/>
</dbReference>
<dbReference type="PRINTS" id="PR00740">
    <property type="entry name" value="GLHYDRLASE27"/>
</dbReference>
<reference evidence="11" key="1">
    <citation type="journal article" date="2013" name="Int. J. Syst. Evol. Microbiol.">
        <title>Aestuariibaculum suncheonense gen. nov., sp. nov., a marine bacterium of the family Flavobacteriaceae isolated from a tidal flat and emended descriptions of the genera Gaetbulibacter and Tamlana.</title>
        <authorList>
            <person name="Jeong S.H."/>
            <person name="Park M.S."/>
            <person name="Jin H.M."/>
            <person name="Lee K."/>
            <person name="Park W."/>
            <person name="Jeon C.O."/>
        </authorList>
    </citation>
    <scope>NUCLEOTIDE SEQUENCE</scope>
    <source>
        <strain evidence="11">SC17</strain>
    </source>
</reference>
<dbReference type="InterPro" id="IPR013780">
    <property type="entry name" value="Glyco_hydro_b"/>
</dbReference>
<dbReference type="AlphaFoldDB" id="A0A8J6QR20"/>
<dbReference type="GO" id="GO:0004557">
    <property type="term" value="F:alpha-galactosidase activity"/>
    <property type="evidence" value="ECO:0007669"/>
    <property type="project" value="UniProtKB-EC"/>
</dbReference>
<dbReference type="Gene3D" id="3.20.20.70">
    <property type="entry name" value="Aldolase class I"/>
    <property type="match status" value="1"/>
</dbReference>
<dbReference type="SUPFAM" id="SSF51011">
    <property type="entry name" value="Glycosyl hydrolase domain"/>
    <property type="match status" value="1"/>
</dbReference>
<evidence type="ECO:0000256" key="9">
    <source>
        <dbReference type="SAM" id="SignalP"/>
    </source>
</evidence>
<keyword evidence="7 8" id="KW-0326">Glycosidase</keyword>
<keyword evidence="5 8" id="KW-0378">Hydrolase</keyword>
<comment type="catalytic activity">
    <reaction evidence="1 8">
        <text>Hydrolysis of terminal, non-reducing alpha-D-galactose residues in alpha-D-galactosides, including galactose oligosaccharides, galactomannans and galactolipids.</text>
        <dbReference type="EC" id="3.2.1.22"/>
    </reaction>
</comment>
<gene>
    <name evidence="11" type="ORF">ICJ84_04885</name>
</gene>
<accession>A0A8J6QR20</accession>
<feature type="signal peptide" evidence="9">
    <location>
        <begin position="1"/>
        <end position="19"/>
    </location>
</feature>
<dbReference type="PROSITE" id="PS00512">
    <property type="entry name" value="ALPHA_GALACTOSIDASE"/>
    <property type="match status" value="1"/>
</dbReference>